<proteinExistence type="predicted"/>
<keyword evidence="4" id="KW-1185">Reference proteome</keyword>
<keyword evidence="1" id="KW-0175">Coiled coil</keyword>
<feature type="region of interest" description="Disordered" evidence="2">
    <location>
        <begin position="763"/>
        <end position="813"/>
    </location>
</feature>
<dbReference type="HOGENOM" id="CLU_293745_0_0_1"/>
<gene>
    <name evidence="3" type="ORF">MBM_09837</name>
</gene>
<feature type="compositionally biased region" description="Pro residues" evidence="2">
    <location>
        <begin position="797"/>
        <end position="810"/>
    </location>
</feature>
<dbReference type="AlphaFoldDB" id="K1XHP0"/>
<protein>
    <submittedName>
        <fullName evidence="3">Uncharacterized protein</fullName>
    </submittedName>
</protein>
<evidence type="ECO:0000313" key="4">
    <source>
        <dbReference type="Proteomes" id="UP000006753"/>
    </source>
</evidence>
<accession>K1XHP0</accession>
<dbReference type="KEGG" id="mbe:MBM_09837"/>
<name>K1XHP0_MARBU</name>
<evidence type="ECO:0000256" key="2">
    <source>
        <dbReference type="SAM" id="MobiDB-lite"/>
    </source>
</evidence>
<feature type="region of interest" description="Disordered" evidence="2">
    <location>
        <begin position="79"/>
        <end position="122"/>
    </location>
</feature>
<dbReference type="Pfam" id="PF14223">
    <property type="entry name" value="Retrotran_gag_2"/>
    <property type="match status" value="1"/>
</dbReference>
<dbReference type="InParanoid" id="K1XHP0"/>
<feature type="region of interest" description="Disordered" evidence="2">
    <location>
        <begin position="25"/>
        <end position="48"/>
    </location>
</feature>
<feature type="compositionally biased region" description="Polar residues" evidence="2">
    <location>
        <begin position="38"/>
        <end position="48"/>
    </location>
</feature>
<dbReference type="EMBL" id="JH921471">
    <property type="protein sequence ID" value="EKD11974.1"/>
    <property type="molecule type" value="Genomic_DNA"/>
</dbReference>
<dbReference type="OrthoDB" id="5386048at2759"/>
<reference evidence="3 4" key="1">
    <citation type="journal article" date="2012" name="BMC Genomics">
        <title>Sequencing the genome of Marssonina brunnea reveals fungus-poplar co-evolution.</title>
        <authorList>
            <person name="Zhu S."/>
            <person name="Cao Y.-Z."/>
            <person name="Jiang C."/>
            <person name="Tan B.-Y."/>
            <person name="Wang Z."/>
            <person name="Feng S."/>
            <person name="Zhang L."/>
            <person name="Su X.-H."/>
            <person name="Brejova B."/>
            <person name="Vinar T."/>
            <person name="Xu M."/>
            <person name="Wang M.-X."/>
            <person name="Zhang S.-G."/>
            <person name="Huang M.-R."/>
            <person name="Wu R."/>
            <person name="Zhou Y."/>
        </authorList>
    </citation>
    <scope>NUCLEOTIDE SEQUENCE [LARGE SCALE GENOMIC DNA]</scope>
    <source>
        <strain evidence="3 4">MB_m1</strain>
    </source>
</reference>
<feature type="compositionally biased region" description="Polar residues" evidence="2">
    <location>
        <begin position="98"/>
        <end position="113"/>
    </location>
</feature>
<dbReference type="Proteomes" id="UP000006753">
    <property type="component" value="Unassembled WGS sequence"/>
</dbReference>
<feature type="region of interest" description="Disordered" evidence="2">
    <location>
        <begin position="660"/>
        <end position="737"/>
    </location>
</feature>
<dbReference type="eggNOG" id="ENOG502RS5V">
    <property type="taxonomic scope" value="Eukaryota"/>
</dbReference>
<evidence type="ECO:0000256" key="1">
    <source>
        <dbReference type="SAM" id="Coils"/>
    </source>
</evidence>
<feature type="coiled-coil region" evidence="1">
    <location>
        <begin position="1006"/>
        <end position="1033"/>
    </location>
</feature>
<evidence type="ECO:0000313" key="3">
    <source>
        <dbReference type="EMBL" id="EKD11974.1"/>
    </source>
</evidence>
<sequence>MESQLPSQQIDMDAKLEVADCTLSSAKSVNSQEEESHTVFQSEGQAAHTATRTPVLEYDKLRSLDQELLDTQRGSFSVIPSTTYGTKNPDMDFDLPGSQASDPLSSDSTISPTQRDDVHSNSMPDVMLPDTQRSILTPSTAEVAIASELFSKISGRNRALIIDQALPYPQASCSLARFSRFTQPRIRHSVPHIQPSNLSYFPEFVLPDTRGDDVDSNTITNMMPPGTQRPLLAQSIVSQILGFFSESIHPGTQRFDDMSFSDANLPSTQTHPMGSPNTQNIAQVGIQPSIGTSSFPSIKSHFGASKVFEENSKLSDTQRNDYSATSQQISKIRALQAVYDTAPVTQAAVSLMSKFPSDSQLSDTQVPFKISNAVSSIDDSHQIPSDSQLPDARISPFKISNPVLEIGDSSTTYRLKCDTQVDHSTIVRTVSLAGDQELQKPQEKLPEILDLTGDVPTSSFQISAATSFPHPKQAQIDITNPSFAFQTNLNSFSQNKAPINKLTCRERKRIIVSHSRPPGITKALCEWVKKTNWLLDPFRGNDDCWLHPSPPPARIGAGGMLRPVGKLQKRFTWRDRHGKNSIALNYGIANKIVNYKMLLGKVQGEQGALTTKSVHGPQALALVFPDFKAPFGVSEYLPFNVARDSSKRVSADASEHVSTINAIDPQLQPPAGVAKGEANTNGQPQSKKPKEAAVKANLAIQQTINKKRGKAAEELPASEKPSLVPEPGISSSPLRYPTLPDVGSSPYVAATLPEVFPFPRSFPEADKGELSSSSEDEFTTPSKKIPSRSLARSVDSEPPPPPSPPSPPEPLTTIIPIRRKKMSSHSLNLPEASKLKGGENYQQWKDKVINIAKSNRISKYINPKSRSLIPMEVDECDDTVKAEDLQRWLDWDTGESQMKLAITLNCKAGPLGHTQGKATALDMWEALQHQYEGSGTVLEYNAIQTYVTAKYEDFSSLEQFVMAFKTSITKLEALDIAPPAQWNPVMFIAACSEKWPMWAERQRSNLRMATTKNKKAEITLESLIEDITDEEDSV</sequence>
<organism evidence="3 4">
    <name type="scientific">Marssonina brunnea f. sp. multigermtubi (strain MB_m1)</name>
    <name type="common">Marssonina leaf spot fungus</name>
    <dbReference type="NCBI Taxonomy" id="1072389"/>
    <lineage>
        <taxon>Eukaryota</taxon>
        <taxon>Fungi</taxon>
        <taxon>Dikarya</taxon>
        <taxon>Ascomycota</taxon>
        <taxon>Pezizomycotina</taxon>
        <taxon>Leotiomycetes</taxon>
        <taxon>Helotiales</taxon>
        <taxon>Drepanopezizaceae</taxon>
        <taxon>Drepanopeziza</taxon>
    </lineage>
</organism>